<reference evidence="2" key="1">
    <citation type="submission" date="2016-10" db="EMBL/GenBank/DDBJ databases">
        <authorList>
            <person name="Varghese N."/>
            <person name="Submissions S."/>
        </authorList>
    </citation>
    <scope>NUCLEOTIDE SEQUENCE [LARGE SCALE GENOMIC DNA]</scope>
    <source>
        <strain evidence="2">DC30,IBRC 10041,KCTC 4046</strain>
    </source>
</reference>
<keyword evidence="2" id="KW-1185">Reference proteome</keyword>
<evidence type="ECO:0000313" key="1">
    <source>
        <dbReference type="EMBL" id="SDY85578.1"/>
    </source>
</evidence>
<protein>
    <submittedName>
        <fullName evidence="1">Uncharacterized protein</fullName>
    </submittedName>
</protein>
<gene>
    <name evidence="1" type="ORF">SAMN05216564_11213</name>
</gene>
<name>A0A1H3N9P8_9EURY</name>
<dbReference type="EMBL" id="FNPC01000012">
    <property type="protein sequence ID" value="SDY85578.1"/>
    <property type="molecule type" value="Genomic_DNA"/>
</dbReference>
<proteinExistence type="predicted"/>
<dbReference type="AlphaFoldDB" id="A0A1H3N9P8"/>
<organism evidence="1 2">
    <name type="scientific">Halopenitus persicus</name>
    <dbReference type="NCBI Taxonomy" id="1048396"/>
    <lineage>
        <taxon>Archaea</taxon>
        <taxon>Methanobacteriati</taxon>
        <taxon>Methanobacteriota</taxon>
        <taxon>Stenosarchaea group</taxon>
        <taxon>Halobacteria</taxon>
        <taxon>Halobacteriales</taxon>
        <taxon>Haloferacaceae</taxon>
        <taxon>Halopenitus</taxon>
    </lineage>
</organism>
<dbReference type="Proteomes" id="UP000199079">
    <property type="component" value="Unassembled WGS sequence"/>
</dbReference>
<sequence>MEISLVVDAPNDVERFNEFHKHFITVSCPTKHGHTCDR</sequence>
<evidence type="ECO:0000313" key="2">
    <source>
        <dbReference type="Proteomes" id="UP000199079"/>
    </source>
</evidence>
<accession>A0A1H3N9P8</accession>